<dbReference type="GO" id="GO:0016740">
    <property type="term" value="F:transferase activity"/>
    <property type="evidence" value="ECO:0007669"/>
    <property type="project" value="UniProtKB-KW"/>
</dbReference>
<accession>A0A3U9AG67</accession>
<proteinExistence type="predicted"/>
<dbReference type="InterPro" id="IPR016181">
    <property type="entry name" value="Acyl_CoA_acyltransferase"/>
</dbReference>
<dbReference type="AlphaFoldDB" id="A0A3U9AG67"/>
<dbReference type="SUPFAM" id="SSF55729">
    <property type="entry name" value="Acyl-CoA N-acyltransferases (Nat)"/>
    <property type="match status" value="1"/>
</dbReference>
<dbReference type="Gene3D" id="3.40.630.30">
    <property type="match status" value="1"/>
</dbReference>
<reference evidence="1" key="1">
    <citation type="submission" date="2019-10" db="EMBL/GenBank/DDBJ databases">
        <authorList>
            <person name="Ashton P.M."/>
            <person name="Dallman T."/>
            <person name="Nair S."/>
            <person name="De Pinna E."/>
            <person name="Peters T."/>
            <person name="Grant K."/>
        </authorList>
    </citation>
    <scope>NUCLEOTIDE SEQUENCE</scope>
    <source>
        <strain evidence="1">808797</strain>
    </source>
</reference>
<sequence length="215" mass="24623">MERELMVVENCSGKSVDYQIHVGIDYAKVVDLQSKWGAYRADLLSALITANPGMATDNELARKILADNSLSDWHWDWCRKLLQCNGDDYQWFFLQINDAVQGVCVLYHPKESRFDNNKIFYVDYIATAYWNRPRPNFTPKYSGVGKELIQHTINYACSNWGYRPGFCLHALPSAEGFYNHLGMTDFGVDHEKENLRFYEASQVVASTLRGISNAA</sequence>
<comment type="caution">
    <text evidence="1">The sequence shown here is derived from an EMBL/GenBank/DDBJ whole genome shotgun (WGS) entry which is preliminary data.</text>
</comment>
<name>A0A3U9AG67_SALET</name>
<protein>
    <submittedName>
        <fullName evidence="1">GNAT family N-acetyltransferase</fullName>
    </submittedName>
</protein>
<gene>
    <name evidence="1" type="ORF">F9W02_13270</name>
</gene>
<evidence type="ECO:0000313" key="1">
    <source>
        <dbReference type="EMBL" id="EDB3322453.1"/>
    </source>
</evidence>
<dbReference type="EMBL" id="AALNDL010000008">
    <property type="protein sequence ID" value="EDB3322453.1"/>
    <property type="molecule type" value="Genomic_DNA"/>
</dbReference>
<keyword evidence="1" id="KW-0808">Transferase</keyword>
<organism evidence="1">
    <name type="scientific">Salmonella enterica I</name>
    <dbReference type="NCBI Taxonomy" id="59201"/>
    <lineage>
        <taxon>Bacteria</taxon>
        <taxon>Pseudomonadati</taxon>
        <taxon>Pseudomonadota</taxon>
        <taxon>Gammaproteobacteria</taxon>
        <taxon>Enterobacterales</taxon>
        <taxon>Enterobacteriaceae</taxon>
        <taxon>Salmonella</taxon>
    </lineage>
</organism>